<name>A0A8T0UNY9_PANVG</name>
<reference evidence="2" key="1">
    <citation type="submission" date="2020-05" db="EMBL/GenBank/DDBJ databases">
        <title>WGS assembly of Panicum virgatum.</title>
        <authorList>
            <person name="Lovell J.T."/>
            <person name="Jenkins J."/>
            <person name="Shu S."/>
            <person name="Juenger T.E."/>
            <person name="Schmutz J."/>
        </authorList>
    </citation>
    <scope>NUCLEOTIDE SEQUENCE</scope>
    <source>
        <strain evidence="2">AP13</strain>
    </source>
</reference>
<keyword evidence="3" id="KW-1185">Reference proteome</keyword>
<accession>A0A8T0UNY9</accession>
<protein>
    <submittedName>
        <fullName evidence="2">Uncharacterized protein</fullName>
    </submittedName>
</protein>
<gene>
    <name evidence="2" type="ORF">PVAP13_3KG324600</name>
</gene>
<proteinExistence type="predicted"/>
<feature type="region of interest" description="Disordered" evidence="1">
    <location>
        <begin position="1"/>
        <end position="81"/>
    </location>
</feature>
<evidence type="ECO:0000256" key="1">
    <source>
        <dbReference type="SAM" id="MobiDB-lite"/>
    </source>
</evidence>
<sequence length="167" mass="18559">MVLPPALTPHTGTRHYRRLRVSAPSGRSGRSPRRSSPRPLPSPSPYPSHTHHHARRPATRARPSAGSPRDADPFLNETPIPPHPVALAQPFLTCSAVCRYHQRDWNRLVVPLACPTSPSSWWSRLAHSRTDCTDLMKKNSDHIPFGDLHNTTNGVKMNSSLPQAALR</sequence>
<evidence type="ECO:0000313" key="2">
    <source>
        <dbReference type="EMBL" id="KAG2626142.1"/>
    </source>
</evidence>
<dbReference type="Proteomes" id="UP000823388">
    <property type="component" value="Chromosome 3K"/>
</dbReference>
<organism evidence="2 3">
    <name type="scientific">Panicum virgatum</name>
    <name type="common">Blackwell switchgrass</name>
    <dbReference type="NCBI Taxonomy" id="38727"/>
    <lineage>
        <taxon>Eukaryota</taxon>
        <taxon>Viridiplantae</taxon>
        <taxon>Streptophyta</taxon>
        <taxon>Embryophyta</taxon>
        <taxon>Tracheophyta</taxon>
        <taxon>Spermatophyta</taxon>
        <taxon>Magnoliopsida</taxon>
        <taxon>Liliopsida</taxon>
        <taxon>Poales</taxon>
        <taxon>Poaceae</taxon>
        <taxon>PACMAD clade</taxon>
        <taxon>Panicoideae</taxon>
        <taxon>Panicodae</taxon>
        <taxon>Paniceae</taxon>
        <taxon>Panicinae</taxon>
        <taxon>Panicum</taxon>
        <taxon>Panicum sect. Hiantes</taxon>
    </lineage>
</organism>
<dbReference type="EMBL" id="CM029041">
    <property type="protein sequence ID" value="KAG2626142.1"/>
    <property type="molecule type" value="Genomic_DNA"/>
</dbReference>
<comment type="caution">
    <text evidence="2">The sequence shown here is derived from an EMBL/GenBank/DDBJ whole genome shotgun (WGS) entry which is preliminary data.</text>
</comment>
<evidence type="ECO:0000313" key="3">
    <source>
        <dbReference type="Proteomes" id="UP000823388"/>
    </source>
</evidence>
<dbReference type="AlphaFoldDB" id="A0A8T0UNY9"/>
<feature type="compositionally biased region" description="Basic residues" evidence="1">
    <location>
        <begin position="49"/>
        <end position="59"/>
    </location>
</feature>